<evidence type="ECO:0000313" key="3">
    <source>
        <dbReference type="EMBL" id="EMF11640.1"/>
    </source>
</evidence>
<evidence type="ECO:0000313" key="4">
    <source>
        <dbReference type="Proteomes" id="UP000016931"/>
    </source>
</evidence>
<dbReference type="GO" id="GO:0070390">
    <property type="term" value="C:transcription export complex 2"/>
    <property type="evidence" value="ECO:0007669"/>
    <property type="project" value="TreeGrafter"/>
</dbReference>
<accession>N1QIJ6</accession>
<evidence type="ECO:0000256" key="1">
    <source>
        <dbReference type="SAM" id="MobiDB-lite"/>
    </source>
</evidence>
<keyword evidence="4" id="KW-1185">Reference proteome</keyword>
<dbReference type="AlphaFoldDB" id="N1QIJ6"/>
<dbReference type="RefSeq" id="XP_016759761.1">
    <property type="nucleotide sequence ID" value="XM_016908356.1"/>
</dbReference>
<name>N1QIJ6_SPHMS</name>
<dbReference type="HOGENOM" id="CLU_047746_2_1_1"/>
<dbReference type="PANTHER" id="PTHR12436">
    <property type="entry name" value="80 KDA MCM3-ASSOCIATED PROTEIN"/>
    <property type="match status" value="1"/>
</dbReference>
<feature type="compositionally biased region" description="Basic and acidic residues" evidence="1">
    <location>
        <begin position="1"/>
        <end position="14"/>
    </location>
</feature>
<dbReference type="eggNOG" id="KOG1860">
    <property type="taxonomic scope" value="Eukaryota"/>
</dbReference>
<dbReference type="OMA" id="IFTHAYN"/>
<dbReference type="OrthoDB" id="264795at2759"/>
<dbReference type="Pfam" id="PF03399">
    <property type="entry name" value="SAC3_GANP"/>
    <property type="match status" value="1"/>
</dbReference>
<dbReference type="EMBL" id="KB456265">
    <property type="protein sequence ID" value="EMF11640.1"/>
    <property type="molecule type" value="Genomic_DNA"/>
</dbReference>
<feature type="non-terminal residue" evidence="3">
    <location>
        <position position="1"/>
    </location>
</feature>
<feature type="non-terminal residue" evidence="3">
    <location>
        <position position="357"/>
    </location>
</feature>
<reference evidence="3 4" key="1">
    <citation type="journal article" date="2012" name="PLoS Pathog.">
        <title>Diverse lifestyles and strategies of plant pathogenesis encoded in the genomes of eighteen Dothideomycetes fungi.</title>
        <authorList>
            <person name="Ohm R.A."/>
            <person name="Feau N."/>
            <person name="Henrissat B."/>
            <person name="Schoch C.L."/>
            <person name="Horwitz B.A."/>
            <person name="Barry K.W."/>
            <person name="Condon B.J."/>
            <person name="Copeland A.C."/>
            <person name="Dhillon B."/>
            <person name="Glaser F."/>
            <person name="Hesse C.N."/>
            <person name="Kosti I."/>
            <person name="LaButti K."/>
            <person name="Lindquist E.A."/>
            <person name="Lucas S."/>
            <person name="Salamov A.A."/>
            <person name="Bradshaw R.E."/>
            <person name="Ciuffetti L."/>
            <person name="Hamelin R.C."/>
            <person name="Kema G.H.J."/>
            <person name="Lawrence C."/>
            <person name="Scott J.A."/>
            <person name="Spatafora J.W."/>
            <person name="Turgeon B.G."/>
            <person name="de Wit P.J.G.M."/>
            <person name="Zhong S."/>
            <person name="Goodwin S.B."/>
            <person name="Grigoriev I.V."/>
        </authorList>
    </citation>
    <scope>NUCLEOTIDE SEQUENCE [LARGE SCALE GENOMIC DNA]</scope>
    <source>
        <strain evidence="3 4">SO2202</strain>
    </source>
</reference>
<feature type="domain" description="SAC3/GANP/THP3 conserved" evidence="2">
    <location>
        <begin position="40"/>
        <end position="356"/>
    </location>
</feature>
<dbReference type="GeneID" id="27905493"/>
<feature type="region of interest" description="Disordered" evidence="1">
    <location>
        <begin position="1"/>
        <end position="26"/>
    </location>
</feature>
<dbReference type="InterPro" id="IPR045107">
    <property type="entry name" value="SAC3/GANP/THP3"/>
</dbReference>
<dbReference type="STRING" id="692275.N1QIJ6"/>
<evidence type="ECO:0000259" key="2">
    <source>
        <dbReference type="Pfam" id="PF03399"/>
    </source>
</evidence>
<gene>
    <name evidence="3" type="ORF">SEPMUDRAFT_22525</name>
</gene>
<dbReference type="InterPro" id="IPR005062">
    <property type="entry name" value="SAC3/GANP/THP3_conserved"/>
</dbReference>
<dbReference type="GO" id="GO:0006406">
    <property type="term" value="P:mRNA export from nucleus"/>
    <property type="evidence" value="ECO:0007669"/>
    <property type="project" value="TreeGrafter"/>
</dbReference>
<dbReference type="Gene3D" id="1.25.40.990">
    <property type="match status" value="1"/>
</dbReference>
<dbReference type="GO" id="GO:0005737">
    <property type="term" value="C:cytoplasm"/>
    <property type="evidence" value="ECO:0007669"/>
    <property type="project" value="TreeGrafter"/>
</dbReference>
<dbReference type="PANTHER" id="PTHR12436:SF3">
    <property type="entry name" value="GERMINAL-CENTER ASSOCIATED NUCLEAR PROTEIN"/>
    <property type="match status" value="1"/>
</dbReference>
<proteinExistence type="predicted"/>
<protein>
    <submittedName>
        <fullName evidence="3">SAC3_GANP-domain-containing protein</fullName>
    </submittedName>
</protein>
<dbReference type="Proteomes" id="UP000016931">
    <property type="component" value="Unassembled WGS sequence"/>
</dbReference>
<organism evidence="3 4">
    <name type="scientific">Sphaerulina musiva (strain SO2202)</name>
    <name type="common">Poplar stem canker fungus</name>
    <name type="synonym">Septoria musiva</name>
    <dbReference type="NCBI Taxonomy" id="692275"/>
    <lineage>
        <taxon>Eukaryota</taxon>
        <taxon>Fungi</taxon>
        <taxon>Dikarya</taxon>
        <taxon>Ascomycota</taxon>
        <taxon>Pezizomycotina</taxon>
        <taxon>Dothideomycetes</taxon>
        <taxon>Dothideomycetidae</taxon>
        <taxon>Mycosphaerellales</taxon>
        <taxon>Mycosphaerellaceae</taxon>
        <taxon>Sphaerulina</taxon>
    </lineage>
</organism>
<sequence>LKNARQREREDAIRRGLMSDSSKPMKLSEAITPVGTCQSMCAEFERVQRAVQREIWDEEKVGTPVEESMDESRMVKKFRRAAAGVEEQLPSDLRPPTVLRETCNYLFHNVLGSAKLAQVHHFVWDRTRAIRNDLSIQQLSKADDLSIAIECCERIARFHILSLHQLALEEKPYEAYDPKQEREQLDKTLLSLMQYYDDCRGRIPLPNEPEFRAYCVLFQLQDRTPDLEDRVQSWPREVSKDRRVQQALKVYAAACNTSDVQGPFFGSNATSHTIARQDWENFWQLVKSRKLSYLMACVTEIYFNLVRKMVLSGIVRTTRISKAPNTEWTLSDLGKLFYFDDDDQLEAFCGRFGLQFR</sequence>